<proteinExistence type="predicted"/>
<accession>A0A382AGT6</accession>
<dbReference type="EMBL" id="UINC01025361">
    <property type="protein sequence ID" value="SVB00805.1"/>
    <property type="molecule type" value="Genomic_DNA"/>
</dbReference>
<reference evidence="1" key="1">
    <citation type="submission" date="2018-05" db="EMBL/GenBank/DDBJ databases">
        <authorList>
            <person name="Lanie J.A."/>
            <person name="Ng W.-L."/>
            <person name="Kazmierczak K.M."/>
            <person name="Andrzejewski T.M."/>
            <person name="Davidsen T.M."/>
            <person name="Wayne K.J."/>
            <person name="Tettelin H."/>
            <person name="Glass J.I."/>
            <person name="Rusch D."/>
            <person name="Podicherti R."/>
            <person name="Tsui H.-C.T."/>
            <person name="Winkler M.E."/>
        </authorList>
    </citation>
    <scope>NUCLEOTIDE SEQUENCE</scope>
</reference>
<dbReference type="AlphaFoldDB" id="A0A382AGT6"/>
<name>A0A382AGT6_9ZZZZ</name>
<gene>
    <name evidence="1" type="ORF">METZ01_LOCUS153659</name>
</gene>
<sequence>MRKSNKMLLFAFGGFTLLSASVALGMKMKEKFDMSKFEKKEEELKGFENLKTINEEPPKDFKPKKESKLEFNCNSNAEEAGEKMCQLY</sequence>
<organism evidence="1">
    <name type="scientific">marine metagenome</name>
    <dbReference type="NCBI Taxonomy" id="408172"/>
    <lineage>
        <taxon>unclassified sequences</taxon>
        <taxon>metagenomes</taxon>
        <taxon>ecological metagenomes</taxon>
    </lineage>
</organism>
<protein>
    <submittedName>
        <fullName evidence="1">Uncharacterized protein</fullName>
    </submittedName>
</protein>
<evidence type="ECO:0000313" key="1">
    <source>
        <dbReference type="EMBL" id="SVB00805.1"/>
    </source>
</evidence>